<organism evidence="5 6">
    <name type="scientific">Eremothecium gossypii (strain ATCC 10895 / CBS 109.51 / FGSC 9923 / NRRL Y-1056)</name>
    <name type="common">Yeast</name>
    <name type="synonym">Ashbya gossypii</name>
    <dbReference type="NCBI Taxonomy" id="284811"/>
    <lineage>
        <taxon>Eukaryota</taxon>
        <taxon>Fungi</taxon>
        <taxon>Dikarya</taxon>
        <taxon>Ascomycota</taxon>
        <taxon>Saccharomycotina</taxon>
        <taxon>Saccharomycetes</taxon>
        <taxon>Saccharomycetales</taxon>
        <taxon>Saccharomycetaceae</taxon>
        <taxon>Eremothecium</taxon>
    </lineage>
</organism>
<dbReference type="KEGG" id="ago:AGOS_AER008W"/>
<name>Q757K4_EREGS</name>
<dbReference type="GO" id="GO:0003697">
    <property type="term" value="F:single-stranded DNA binding"/>
    <property type="evidence" value="ECO:0000318"/>
    <property type="project" value="GO_Central"/>
</dbReference>
<dbReference type="GO" id="GO:0042148">
    <property type="term" value="P:DNA strand invasion"/>
    <property type="evidence" value="ECO:0000318"/>
    <property type="project" value="GO_Central"/>
</dbReference>
<dbReference type="GeneID" id="4621067"/>
<accession>Q757K4</accession>
<protein>
    <submittedName>
        <fullName evidence="5">AER008Wp</fullName>
    </submittedName>
</protein>
<dbReference type="Proteomes" id="UP000000591">
    <property type="component" value="Chromosome V"/>
</dbReference>
<dbReference type="HOGENOM" id="CLU_045144_0_0_1"/>
<dbReference type="InterPro" id="IPR027417">
    <property type="entry name" value="P-loop_NTPase"/>
</dbReference>
<evidence type="ECO:0000256" key="1">
    <source>
        <dbReference type="ARBA" id="ARBA00022741"/>
    </source>
</evidence>
<dbReference type="GO" id="GO:0061982">
    <property type="term" value="P:meiosis I cell cycle process"/>
    <property type="evidence" value="ECO:0007669"/>
    <property type="project" value="UniProtKB-ARBA"/>
</dbReference>
<dbReference type="FunCoup" id="Q757K4">
    <property type="interactions" value="54"/>
</dbReference>
<feature type="domain" description="RecA family profile 1" evidence="4">
    <location>
        <begin position="83"/>
        <end position="260"/>
    </location>
</feature>
<dbReference type="GO" id="GO:0000730">
    <property type="term" value="P:DNA recombinase assembly"/>
    <property type="evidence" value="ECO:0000318"/>
    <property type="project" value="GO_Central"/>
</dbReference>
<reference evidence="6" key="2">
    <citation type="journal article" date="2013" name="G3 (Bethesda)">
        <title>Genomes of Ashbya fungi isolated from insects reveal four mating-type loci, numerous translocations, lack of transposons, and distinct gene duplications.</title>
        <authorList>
            <person name="Dietrich F.S."/>
            <person name="Voegeli S."/>
            <person name="Kuo S."/>
            <person name="Philippsen P."/>
        </authorList>
    </citation>
    <scope>GENOME REANNOTATION</scope>
    <source>
        <strain evidence="6">ATCC 10895 / CBS 109.51 / FGSC 9923 / NRRL Y-1056</strain>
    </source>
</reference>
<keyword evidence="1" id="KW-0547">Nucleotide-binding</keyword>
<dbReference type="eggNOG" id="KOG1564">
    <property type="taxonomic scope" value="Eukaryota"/>
</dbReference>
<dbReference type="AlphaFoldDB" id="Q757K4"/>
<dbReference type="EMBL" id="AE016818">
    <property type="protein sequence ID" value="AAS52692.1"/>
    <property type="molecule type" value="Genomic_DNA"/>
</dbReference>
<dbReference type="PANTHER" id="PTHR22942">
    <property type="entry name" value="RECA/RAD51/RADA DNA STRAND-PAIRING FAMILY MEMBER"/>
    <property type="match status" value="1"/>
</dbReference>
<dbReference type="InterPro" id="IPR013632">
    <property type="entry name" value="Rad51_C"/>
</dbReference>
<dbReference type="GO" id="GO:0140664">
    <property type="term" value="F:ATP-dependent DNA damage sensor activity"/>
    <property type="evidence" value="ECO:0007669"/>
    <property type="project" value="InterPro"/>
</dbReference>
<keyword evidence="2" id="KW-0067">ATP-binding</keyword>
<dbReference type="PROSITE" id="PS50162">
    <property type="entry name" value="RECA_2"/>
    <property type="match status" value="1"/>
</dbReference>
<keyword evidence="6" id="KW-1185">Reference proteome</keyword>
<dbReference type="RefSeq" id="NP_984868.1">
    <property type="nucleotide sequence ID" value="NM_210222.1"/>
</dbReference>
<dbReference type="GO" id="GO:0000150">
    <property type="term" value="F:DNA strand exchange activity"/>
    <property type="evidence" value="ECO:0000318"/>
    <property type="project" value="GO_Central"/>
</dbReference>
<evidence type="ECO:0000259" key="4">
    <source>
        <dbReference type="PROSITE" id="PS50162"/>
    </source>
</evidence>
<dbReference type="STRING" id="284811.Q757K4"/>
<feature type="compositionally biased region" description="Polar residues" evidence="3">
    <location>
        <begin position="357"/>
        <end position="373"/>
    </location>
</feature>
<dbReference type="InterPro" id="IPR020588">
    <property type="entry name" value="RecA_ATP-bd"/>
</dbReference>
<evidence type="ECO:0000256" key="2">
    <source>
        <dbReference type="ARBA" id="ARBA00022840"/>
    </source>
</evidence>
<evidence type="ECO:0000313" key="5">
    <source>
        <dbReference type="EMBL" id="AAS52692.1"/>
    </source>
</evidence>
<dbReference type="InParanoid" id="Q757K4"/>
<evidence type="ECO:0000313" key="6">
    <source>
        <dbReference type="Proteomes" id="UP000000591"/>
    </source>
</evidence>
<dbReference type="GO" id="GO:0005524">
    <property type="term" value="F:ATP binding"/>
    <property type="evidence" value="ECO:0007669"/>
    <property type="project" value="UniProtKB-KW"/>
</dbReference>
<feature type="region of interest" description="Disordered" evidence="3">
    <location>
        <begin position="328"/>
        <end position="410"/>
    </location>
</feature>
<dbReference type="GO" id="GO:0006312">
    <property type="term" value="P:mitotic recombination"/>
    <property type="evidence" value="ECO:0000318"/>
    <property type="project" value="GO_Central"/>
</dbReference>
<feature type="compositionally biased region" description="Polar residues" evidence="3">
    <location>
        <begin position="384"/>
        <end position="396"/>
    </location>
</feature>
<sequence>MDLYEQLPSSQLVFDAQFQFLLECSQQQGVSVLDFLTLSPQQLVKMLNRSVSEISKFQELLREEFRAEVFQANPILPASALKKVQCFTTGDVGIDALLNGGIYTHGITEVFGESSSGKSQFLMQLSLAVQLPLELDGSAGQCVFITTESDLPTKRIESMIKSREIFSAGRVSQSNIFTATCNDWTSQNHILSVQLPILLERNPNIRLVIIDSISHHLRVELAAKTFQQSLDNRSLIDQMAQNLLHLSQKHAVAVVVANQVGDKPIPDLPLKQTIMDYDYQLGFMIGWKDSSIYYRHLRSAGVFDEEVLTDDDDYQKVVSTHERMILRKSQQQQQERQQQQQQQQQQKAQEYQEPSDESLQTQLKLGESSSSPGATVYASKSFPDANTQLSTISPQPSLKKANHINSSLGYTVNTTPSPVIRKKKRVDTKTPNLGLTWANHLSTRIKLSKTHIASQLIEEQDLDYDSIVDSTSLWQVKRSLKVVFSTHADQGLIEYFIRNEGLVTKKEKSG</sequence>
<dbReference type="GO" id="GO:0003690">
    <property type="term" value="F:double-stranded DNA binding"/>
    <property type="evidence" value="ECO:0000318"/>
    <property type="project" value="GO_Central"/>
</dbReference>
<gene>
    <name evidence="5" type="ORF">AGOS_AER008W</name>
</gene>
<feature type="compositionally biased region" description="Low complexity" evidence="3">
    <location>
        <begin position="330"/>
        <end position="352"/>
    </location>
</feature>
<evidence type="ECO:0000256" key="3">
    <source>
        <dbReference type="SAM" id="MobiDB-lite"/>
    </source>
</evidence>
<dbReference type="Pfam" id="PF08423">
    <property type="entry name" value="Rad51"/>
    <property type="match status" value="1"/>
</dbReference>
<proteinExistence type="predicted"/>
<dbReference type="OMA" id="ISHHMRV"/>
<dbReference type="GO" id="GO:0008094">
    <property type="term" value="F:ATP-dependent activity, acting on DNA"/>
    <property type="evidence" value="ECO:0000318"/>
    <property type="project" value="GO_Central"/>
</dbReference>
<dbReference type="Gene3D" id="3.40.50.300">
    <property type="entry name" value="P-loop containing nucleotide triphosphate hydrolases"/>
    <property type="match status" value="2"/>
</dbReference>
<reference evidence="5 6" key="1">
    <citation type="journal article" date="2004" name="Science">
        <title>The Ashbya gossypii genome as a tool for mapping the ancient Saccharomyces cerevisiae genome.</title>
        <authorList>
            <person name="Dietrich F.S."/>
            <person name="Voegeli S."/>
            <person name="Brachat S."/>
            <person name="Lerch A."/>
            <person name="Gates K."/>
            <person name="Steiner S."/>
            <person name="Mohr C."/>
            <person name="Pohlmann R."/>
            <person name="Luedi P."/>
            <person name="Choi S."/>
            <person name="Wing R.A."/>
            <person name="Flavier A."/>
            <person name="Gaffney T.D."/>
            <person name="Philippsen P."/>
        </authorList>
    </citation>
    <scope>NUCLEOTIDE SEQUENCE [LARGE SCALE GENOMIC DNA]</scope>
    <source>
        <strain evidence="6">ATCC 10895 / CBS 109.51 / FGSC 9923 / NRRL Y-1056</strain>
    </source>
</reference>
<dbReference type="OrthoDB" id="1861185at2759"/>
<dbReference type="PANTHER" id="PTHR22942:SF66">
    <property type="entry name" value="RE19845P"/>
    <property type="match status" value="1"/>
</dbReference>
<dbReference type="SUPFAM" id="SSF52540">
    <property type="entry name" value="P-loop containing nucleoside triphosphate hydrolases"/>
    <property type="match status" value="1"/>
</dbReference>